<feature type="transmembrane region" description="Helical" evidence="12">
    <location>
        <begin position="335"/>
        <end position="353"/>
    </location>
</feature>
<dbReference type="GO" id="GO:0005886">
    <property type="term" value="C:plasma membrane"/>
    <property type="evidence" value="ECO:0007669"/>
    <property type="project" value="TreeGrafter"/>
</dbReference>
<evidence type="ECO:0000256" key="2">
    <source>
        <dbReference type="ARBA" id="ARBA00005551"/>
    </source>
</evidence>
<feature type="transmembrane region" description="Helical" evidence="12">
    <location>
        <begin position="148"/>
        <end position="170"/>
    </location>
</feature>
<dbReference type="InterPro" id="IPR006153">
    <property type="entry name" value="Cation/H_exchanger_TM"/>
</dbReference>
<organism evidence="14 15">
    <name type="scientific">Luteitalea pratensis</name>
    <dbReference type="NCBI Taxonomy" id="1855912"/>
    <lineage>
        <taxon>Bacteria</taxon>
        <taxon>Pseudomonadati</taxon>
        <taxon>Acidobacteriota</taxon>
        <taxon>Vicinamibacteria</taxon>
        <taxon>Vicinamibacterales</taxon>
        <taxon>Vicinamibacteraceae</taxon>
        <taxon>Luteitalea</taxon>
    </lineage>
</organism>
<feature type="transmembrane region" description="Helical" evidence="12">
    <location>
        <begin position="6"/>
        <end position="23"/>
    </location>
</feature>
<feature type="transmembrane region" description="Helical" evidence="12">
    <location>
        <begin position="85"/>
        <end position="110"/>
    </location>
</feature>
<evidence type="ECO:0000259" key="13">
    <source>
        <dbReference type="PROSITE" id="PS51201"/>
    </source>
</evidence>
<dbReference type="InterPro" id="IPR038770">
    <property type="entry name" value="Na+/solute_symporter_sf"/>
</dbReference>
<dbReference type="GO" id="GO:1902600">
    <property type="term" value="P:proton transmembrane transport"/>
    <property type="evidence" value="ECO:0007669"/>
    <property type="project" value="InterPro"/>
</dbReference>
<dbReference type="Pfam" id="PF00999">
    <property type="entry name" value="Na_H_Exchanger"/>
    <property type="match status" value="1"/>
</dbReference>
<dbReference type="FunFam" id="3.40.50.720:FF:000036">
    <property type="entry name" value="Glutathione-regulated potassium-efflux system protein KefB"/>
    <property type="match status" value="1"/>
</dbReference>
<evidence type="ECO:0000256" key="10">
    <source>
        <dbReference type="ARBA" id="ARBA00023136"/>
    </source>
</evidence>
<keyword evidence="15" id="KW-1185">Reference proteome</keyword>
<feature type="transmembrane region" description="Helical" evidence="12">
    <location>
        <begin position="190"/>
        <end position="211"/>
    </location>
</feature>
<dbReference type="GO" id="GO:0008324">
    <property type="term" value="F:monoatomic cation transmembrane transporter activity"/>
    <property type="evidence" value="ECO:0007669"/>
    <property type="project" value="InterPro"/>
</dbReference>
<evidence type="ECO:0000256" key="4">
    <source>
        <dbReference type="ARBA" id="ARBA00022449"/>
    </source>
</evidence>
<dbReference type="Gene3D" id="3.40.50.720">
    <property type="entry name" value="NAD(P)-binding Rossmann-like Domain"/>
    <property type="match status" value="1"/>
</dbReference>
<keyword evidence="10 12" id="KW-0472">Membrane</keyword>
<feature type="region of interest" description="Disordered" evidence="11">
    <location>
        <begin position="613"/>
        <end position="633"/>
    </location>
</feature>
<dbReference type="InterPro" id="IPR004771">
    <property type="entry name" value="K/H_exchanger"/>
</dbReference>
<dbReference type="GO" id="GO:0015297">
    <property type="term" value="F:antiporter activity"/>
    <property type="evidence" value="ECO:0007669"/>
    <property type="project" value="UniProtKB-KW"/>
</dbReference>
<dbReference type="GO" id="GO:0012505">
    <property type="term" value="C:endomembrane system"/>
    <property type="evidence" value="ECO:0007669"/>
    <property type="project" value="UniProtKB-SubCell"/>
</dbReference>
<feature type="transmembrane region" description="Helical" evidence="12">
    <location>
        <begin position="56"/>
        <end position="73"/>
    </location>
</feature>
<reference evidence="15" key="2">
    <citation type="submission" date="2016-04" db="EMBL/GenBank/DDBJ databases">
        <title>First Complete Genome Sequence of a Subdivision 6 Acidobacterium.</title>
        <authorList>
            <person name="Huang S."/>
            <person name="Vieira S."/>
            <person name="Bunk B."/>
            <person name="Riedel T."/>
            <person name="Sproeer C."/>
            <person name="Overmann J."/>
        </authorList>
    </citation>
    <scope>NUCLEOTIDE SEQUENCE [LARGE SCALE GENOMIC DNA]</scope>
    <source>
        <strain evidence="15">DSM 100886 HEG_-6_39</strain>
    </source>
</reference>
<sequence length="633" mass="66739">MHDNVLLQAFVYLAAAVAAVPIARRLGMGAVLGYLLAGIVIGPFGLRLVAESREDVLHAAEFGVVMMLFLIGLELRPSMLWRMRVAVLGLGGAQIVGTALLAALVGIAAGSAWKPALAVGFIIAMSSTAIVLQSLAEAGRLRTDAGQRIFSILLAQDISVIPILAVLPLLATLHVGAGSEAHGVATLPGWQQAFVVLAAVAAIVGGGRFLLRPVFRAIARTKLREVFTATALLLVVGIALLMQAVGLSPALGTFLAGVVLADSEYRHELEGDIEPFKGLLLGLFFISVGAGIDFRLVAHAPAAILGLVVGIMALKALVLYGVARLFRATTADAMFVAAALCQVGEFAFVLLALARGSGVLGDAEAGRLVAAVALSMLATPLLLLAQSRLVEPRFAVPAVERGADAIPDEDTPVIVAGFGRVGSTIGRLLRASGVGTTVLDLDGDQIELLRRMGLEAYYGDATRLELLTAAGAANARVLVLAVDDFIVTERLIAVARRHFPHLQLIVRVPDRPEAYTLLRDGISEVFRETTGTACDMGFATLRALGHRAFQARRAVQAFRAHDEQGVRVLAGKWGDDTSYMSEARARIAETEQLLAALSFVDHHFDLAWDNTTLREEAQGRSPSGHTAGPEGTD</sequence>
<feature type="transmembrane region" description="Helical" evidence="12">
    <location>
        <begin position="232"/>
        <end position="259"/>
    </location>
</feature>
<evidence type="ECO:0000256" key="11">
    <source>
        <dbReference type="SAM" id="MobiDB-lite"/>
    </source>
</evidence>
<dbReference type="GO" id="GO:0006813">
    <property type="term" value="P:potassium ion transport"/>
    <property type="evidence" value="ECO:0007669"/>
    <property type="project" value="UniProtKB-KW"/>
</dbReference>
<gene>
    <name evidence="14" type="primary">kefC</name>
    <name evidence="14" type="ORF">LuPra_03777</name>
</gene>
<feature type="transmembrane region" description="Helical" evidence="12">
    <location>
        <begin position="30"/>
        <end position="50"/>
    </location>
</feature>
<feature type="transmembrane region" description="Helical" evidence="12">
    <location>
        <begin position="116"/>
        <end position="136"/>
    </location>
</feature>
<evidence type="ECO:0000313" key="14">
    <source>
        <dbReference type="EMBL" id="AMY10541.1"/>
    </source>
</evidence>
<dbReference type="EMBL" id="CP015136">
    <property type="protein sequence ID" value="AMY10541.1"/>
    <property type="molecule type" value="Genomic_DNA"/>
</dbReference>
<comment type="subcellular location">
    <subcellularLocation>
        <location evidence="1">Endomembrane system</location>
        <topology evidence="1">Multi-pass membrane protein</topology>
    </subcellularLocation>
</comment>
<keyword evidence="7" id="KW-0630">Potassium</keyword>
<dbReference type="NCBIfam" id="TIGR00932">
    <property type="entry name" value="2a37"/>
    <property type="match status" value="1"/>
</dbReference>
<dbReference type="STRING" id="1855912.LuPra_03777"/>
<keyword evidence="4" id="KW-0050">Antiport</keyword>
<reference evidence="14 15" key="1">
    <citation type="journal article" date="2016" name="Genome Announc.">
        <title>First Complete Genome Sequence of a Subdivision 6 Acidobacterium Strain.</title>
        <authorList>
            <person name="Huang S."/>
            <person name="Vieira S."/>
            <person name="Bunk B."/>
            <person name="Riedel T."/>
            <person name="Sproer C."/>
            <person name="Overmann J."/>
        </authorList>
    </citation>
    <scope>NUCLEOTIDE SEQUENCE [LARGE SCALE GENOMIC DNA]</scope>
    <source>
        <strain evidence="15">DSM 100886 HEG_-6_39</strain>
    </source>
</reference>
<evidence type="ECO:0000313" key="15">
    <source>
        <dbReference type="Proteomes" id="UP000076079"/>
    </source>
</evidence>
<dbReference type="SUPFAM" id="SSF51735">
    <property type="entry name" value="NAD(P)-binding Rossmann-fold domains"/>
    <property type="match status" value="1"/>
</dbReference>
<keyword evidence="8 12" id="KW-1133">Transmembrane helix</keyword>
<keyword evidence="5" id="KW-0633">Potassium transport</keyword>
<evidence type="ECO:0000256" key="7">
    <source>
        <dbReference type="ARBA" id="ARBA00022958"/>
    </source>
</evidence>
<dbReference type="InterPro" id="IPR036291">
    <property type="entry name" value="NAD(P)-bd_dom_sf"/>
</dbReference>
<comment type="similarity">
    <text evidence="2">Belongs to the monovalent cation:proton antiporter 2 (CPA2) transporter (TC 2.A.37) family.</text>
</comment>
<dbReference type="RefSeq" id="WP_110172170.1">
    <property type="nucleotide sequence ID" value="NZ_CP015136.1"/>
</dbReference>
<keyword evidence="6 12" id="KW-0812">Transmembrane</keyword>
<feature type="transmembrane region" description="Helical" evidence="12">
    <location>
        <begin position="304"/>
        <end position="323"/>
    </location>
</feature>
<dbReference type="KEGG" id="abac:LuPra_03777"/>
<dbReference type="Gene3D" id="1.20.1530.20">
    <property type="match status" value="1"/>
</dbReference>
<evidence type="ECO:0000256" key="5">
    <source>
        <dbReference type="ARBA" id="ARBA00022538"/>
    </source>
</evidence>
<dbReference type="InterPro" id="IPR003148">
    <property type="entry name" value="RCK_N"/>
</dbReference>
<dbReference type="Proteomes" id="UP000076079">
    <property type="component" value="Chromosome"/>
</dbReference>
<keyword evidence="3" id="KW-0813">Transport</keyword>
<feature type="transmembrane region" description="Helical" evidence="12">
    <location>
        <begin position="279"/>
        <end position="297"/>
    </location>
</feature>
<accession>A0A143PQ36</accession>
<evidence type="ECO:0000256" key="1">
    <source>
        <dbReference type="ARBA" id="ARBA00004127"/>
    </source>
</evidence>
<evidence type="ECO:0000256" key="3">
    <source>
        <dbReference type="ARBA" id="ARBA00022448"/>
    </source>
</evidence>
<dbReference type="PANTHER" id="PTHR46157">
    <property type="entry name" value="K(+) EFFLUX ANTIPORTER 3, CHLOROPLASTIC"/>
    <property type="match status" value="1"/>
</dbReference>
<dbReference type="OrthoDB" id="9793589at2"/>
<evidence type="ECO:0000256" key="9">
    <source>
        <dbReference type="ARBA" id="ARBA00023065"/>
    </source>
</evidence>
<evidence type="ECO:0000256" key="6">
    <source>
        <dbReference type="ARBA" id="ARBA00022692"/>
    </source>
</evidence>
<name>A0A143PQ36_LUTPR</name>
<proteinExistence type="inferred from homology"/>
<keyword evidence="9" id="KW-0406">Ion transport</keyword>
<evidence type="ECO:0000256" key="12">
    <source>
        <dbReference type="SAM" id="Phobius"/>
    </source>
</evidence>
<protein>
    <submittedName>
        <fullName evidence="14">K(+)/H(+) antiporter</fullName>
    </submittedName>
</protein>
<evidence type="ECO:0000256" key="8">
    <source>
        <dbReference type="ARBA" id="ARBA00022989"/>
    </source>
</evidence>
<dbReference type="PANTHER" id="PTHR46157:SF4">
    <property type="entry name" value="K(+) EFFLUX ANTIPORTER 3, CHLOROPLASTIC"/>
    <property type="match status" value="1"/>
</dbReference>
<feature type="domain" description="RCK N-terminal" evidence="13">
    <location>
        <begin position="410"/>
        <end position="526"/>
    </location>
</feature>
<dbReference type="Pfam" id="PF02254">
    <property type="entry name" value="TrkA_N"/>
    <property type="match status" value="1"/>
</dbReference>
<feature type="transmembrane region" description="Helical" evidence="12">
    <location>
        <begin position="365"/>
        <end position="385"/>
    </location>
</feature>
<dbReference type="PROSITE" id="PS51201">
    <property type="entry name" value="RCK_N"/>
    <property type="match status" value="1"/>
</dbReference>
<dbReference type="AlphaFoldDB" id="A0A143PQ36"/>